<dbReference type="Proteomes" id="UP000868636">
    <property type="component" value="Unassembled WGS sequence"/>
</dbReference>
<accession>A0A0C2EF93</accession>
<dbReference type="EMBL" id="WXKQ01000293">
    <property type="protein sequence ID" value="NAG22839.1"/>
    <property type="molecule type" value="Genomic_DNA"/>
</dbReference>
<evidence type="ECO:0000313" key="3">
    <source>
        <dbReference type="EMBL" id="NAG22839.1"/>
    </source>
</evidence>
<comment type="caution">
    <text evidence="2">The sequence shown here is derived from an EMBL/GenBank/DDBJ whole genome shotgun (WGS) entry which is preliminary data.</text>
</comment>
<sequence>MEFLVTNKIFQLKAFEILLHVAPDNALNLLKRRYLSLDLSNNAKDHVADLEVMLSDIKEILGKDKLEDILSWSGFLLANKKNQRVIDAIDFAQGND</sequence>
<evidence type="ECO:0000313" key="4">
    <source>
        <dbReference type="Proteomes" id="UP000475070"/>
    </source>
</evidence>
<reference evidence="2" key="4">
    <citation type="submission" date="2021-03" db="EMBL/GenBank/DDBJ databases">
        <authorList>
            <consortium name="NCBI Pathogen Detection Project"/>
        </authorList>
    </citation>
    <scope>NUCLEOTIDE SEQUENCE</scope>
    <source>
        <strain evidence="2">SJP41</strain>
    </source>
</reference>
<organism evidence="2 6">
    <name type="scientific">Escherichia coli</name>
    <dbReference type="NCBI Taxonomy" id="562"/>
    <lineage>
        <taxon>Bacteria</taxon>
        <taxon>Pseudomonadati</taxon>
        <taxon>Pseudomonadota</taxon>
        <taxon>Gammaproteobacteria</taxon>
        <taxon>Enterobacterales</taxon>
        <taxon>Enterobacteriaceae</taxon>
        <taxon>Escherichia</taxon>
    </lineage>
</organism>
<proteinExistence type="predicted"/>
<protein>
    <submittedName>
        <fullName evidence="2">Uncharacterized protein</fullName>
    </submittedName>
</protein>
<evidence type="ECO:0000313" key="2">
    <source>
        <dbReference type="EMBL" id="HAZ7495090.1"/>
    </source>
</evidence>
<evidence type="ECO:0000313" key="5">
    <source>
        <dbReference type="Proteomes" id="UP000587626"/>
    </source>
</evidence>
<dbReference type="EMBL" id="AATLXB010000095">
    <property type="protein sequence ID" value="EFM7863372.1"/>
    <property type="molecule type" value="Genomic_DNA"/>
</dbReference>
<dbReference type="Proteomes" id="UP000475070">
    <property type="component" value="Unassembled WGS sequence"/>
</dbReference>
<dbReference type="EMBL" id="DADPIR010000160">
    <property type="protein sequence ID" value="HAZ7495090.1"/>
    <property type="molecule type" value="Genomic_DNA"/>
</dbReference>
<reference evidence="1 5" key="2">
    <citation type="submission" date="2018-08" db="EMBL/GenBank/DDBJ databases">
        <authorList>
            <consortium name="GenomeTrakr network: Whole genome sequencing for foodborne pathogen traceback"/>
        </authorList>
    </citation>
    <scope>NUCLEOTIDE SEQUENCE [LARGE SCALE GENOMIC DNA]</scope>
    <source>
        <strain evidence="1 5">NC_STEC194</strain>
    </source>
</reference>
<evidence type="ECO:0000313" key="6">
    <source>
        <dbReference type="Proteomes" id="UP000868636"/>
    </source>
</evidence>
<reference evidence="2" key="1">
    <citation type="journal article" date="2018" name="Genome Biol.">
        <title>SKESA: strategic k-mer extension for scrupulous assemblies.</title>
        <authorList>
            <person name="Souvorov A."/>
            <person name="Agarwala R."/>
            <person name="Lipman D.J."/>
        </authorList>
    </citation>
    <scope>NUCLEOTIDE SEQUENCE</scope>
    <source>
        <strain evidence="2">SJP41</strain>
    </source>
</reference>
<reference evidence="3 4" key="3">
    <citation type="journal article" date="2019" name="Nat. Med.">
        <title>A library of human gut bacterial isolates paired with longitudinal multiomics data enables mechanistic microbiome research.</title>
        <authorList>
            <person name="Poyet M."/>
            <person name="Groussin M."/>
            <person name="Gibbons S.M."/>
            <person name="Avila-Pacheco J."/>
            <person name="Jiang X."/>
            <person name="Kearney S.M."/>
            <person name="Perrotta A.R."/>
            <person name="Berdy B."/>
            <person name="Zhao S."/>
            <person name="Lieberman T.D."/>
            <person name="Swanson P.K."/>
            <person name="Smith M."/>
            <person name="Roesemann S."/>
            <person name="Alexander J.E."/>
            <person name="Rich S.A."/>
            <person name="Livny J."/>
            <person name="Vlamakis H."/>
            <person name="Clish C."/>
            <person name="Bullock K."/>
            <person name="Deik A."/>
            <person name="Scott J."/>
            <person name="Pierce K.A."/>
            <person name="Xavier R.J."/>
            <person name="Alm E.J."/>
        </authorList>
    </citation>
    <scope>NUCLEOTIDE SEQUENCE [LARGE SCALE GENOMIC DNA]</scope>
    <source>
        <strain evidence="3 4">BIOML-A112</strain>
    </source>
</reference>
<evidence type="ECO:0000313" key="1">
    <source>
        <dbReference type="EMBL" id="EFM7863372.1"/>
    </source>
</evidence>
<dbReference type="AlphaFoldDB" id="A0A0C2EF93"/>
<name>A0A0C2EF93_ECOLX</name>
<dbReference type="Proteomes" id="UP000587626">
    <property type="component" value="Unassembled WGS sequence"/>
</dbReference>
<gene>
    <name evidence="1" type="ORF">B6R15_004737</name>
    <name evidence="3" type="ORF">GUC01_28415</name>
    <name evidence="2" type="ORF">J8F57_005473</name>
</gene>